<keyword evidence="2" id="KW-0326">Glycosidase</keyword>
<keyword evidence="1" id="KW-0378">Hydrolase</keyword>
<dbReference type="Gene3D" id="3.20.20.70">
    <property type="entry name" value="Aldolase class I"/>
    <property type="match status" value="1"/>
</dbReference>
<organism evidence="4 5">
    <name type="scientific">Streptomyces ureilyticus</name>
    <dbReference type="NCBI Taxonomy" id="1775131"/>
    <lineage>
        <taxon>Bacteria</taxon>
        <taxon>Bacillati</taxon>
        <taxon>Actinomycetota</taxon>
        <taxon>Actinomycetes</taxon>
        <taxon>Kitasatosporales</taxon>
        <taxon>Streptomycetaceae</taxon>
        <taxon>Streptomyces</taxon>
    </lineage>
</organism>
<dbReference type="InterPro" id="IPR050985">
    <property type="entry name" value="Alpha-glycosidase_related"/>
</dbReference>
<feature type="region of interest" description="Disordered" evidence="3">
    <location>
        <begin position="1"/>
        <end position="53"/>
    </location>
</feature>
<dbReference type="InterPro" id="IPR038417">
    <property type="entry name" value="Alpga-gal_N_sf"/>
</dbReference>
<dbReference type="Gene3D" id="2.70.98.60">
    <property type="entry name" value="alpha-galactosidase from lactobacil brevis"/>
    <property type="match status" value="1"/>
</dbReference>
<dbReference type="Pfam" id="PF02065">
    <property type="entry name" value="Melibiase"/>
    <property type="match status" value="1"/>
</dbReference>
<dbReference type="InterPro" id="IPR017853">
    <property type="entry name" value="GH"/>
</dbReference>
<evidence type="ECO:0000256" key="1">
    <source>
        <dbReference type="ARBA" id="ARBA00022801"/>
    </source>
</evidence>
<keyword evidence="5" id="KW-1185">Reference proteome</keyword>
<reference evidence="4 5" key="1">
    <citation type="submission" date="2020-02" db="EMBL/GenBank/DDBJ databases">
        <title>Whole-genome analyses of novel actinobacteria.</title>
        <authorList>
            <person name="Sahin N."/>
            <person name="Tokatli A."/>
        </authorList>
    </citation>
    <scope>NUCLEOTIDE SEQUENCE [LARGE SCALE GENOMIC DNA]</scope>
    <source>
        <strain evidence="4 5">YC419</strain>
    </source>
</reference>
<dbReference type="InterPro" id="IPR013785">
    <property type="entry name" value="Aldolase_TIM"/>
</dbReference>
<dbReference type="CDD" id="cd14791">
    <property type="entry name" value="GH36"/>
    <property type="match status" value="1"/>
</dbReference>
<evidence type="ECO:0000256" key="3">
    <source>
        <dbReference type="SAM" id="MobiDB-lite"/>
    </source>
</evidence>
<dbReference type="EMBL" id="JAAKZX010000198">
    <property type="protein sequence ID" value="NGO47701.1"/>
    <property type="molecule type" value="Genomic_DNA"/>
</dbReference>
<dbReference type="Proteomes" id="UP001518140">
    <property type="component" value="Unassembled WGS sequence"/>
</dbReference>
<name>A0ABX0E832_9ACTN</name>
<proteinExistence type="predicted"/>
<evidence type="ECO:0000313" key="4">
    <source>
        <dbReference type="EMBL" id="NGO47701.1"/>
    </source>
</evidence>
<evidence type="ECO:0000256" key="2">
    <source>
        <dbReference type="ARBA" id="ARBA00023295"/>
    </source>
</evidence>
<comment type="caution">
    <text evidence="4">The sequence shown here is derived from an EMBL/GenBank/DDBJ whole genome shotgun (WGS) entry which is preliminary data.</text>
</comment>
<dbReference type="SUPFAM" id="SSF51445">
    <property type="entry name" value="(Trans)glycosidases"/>
    <property type="match status" value="1"/>
</dbReference>
<dbReference type="PANTHER" id="PTHR43053:SF3">
    <property type="entry name" value="ALPHA-GALACTOSIDASE C-RELATED"/>
    <property type="match status" value="1"/>
</dbReference>
<feature type="non-terminal residue" evidence="4">
    <location>
        <position position="627"/>
    </location>
</feature>
<protein>
    <submittedName>
        <fullName evidence="4">Alpha-galactosidase</fullName>
    </submittedName>
</protein>
<evidence type="ECO:0000313" key="5">
    <source>
        <dbReference type="Proteomes" id="UP001518140"/>
    </source>
</evidence>
<gene>
    <name evidence="4" type="ORF">G6048_38350</name>
</gene>
<dbReference type="InterPro" id="IPR002252">
    <property type="entry name" value="Glyco_hydro_36"/>
</dbReference>
<sequence length="627" mass="67633">MAVDFDFGGAGGDGRADESGGPSGAAWAAGVGGDSPQLLRLARPGDPEPKDEDAEVRAALPLVDLVLAGEGTGFSGPRFTGTALGPRLRYRAHVATYEDDGWHRLTVELHDPASELVVFAEYASPDGVPVLRSRVRLRNDGSAPVTVRSVSSLLLGALPSPDDLLVFRARNDWLAECRWYAEPLRTSVPDIGRDVHEHDSRAAVRLAGRGSWPTDGHLALGALNHRTDERSWLWQIESAASWSWEAGEAGGHTYLTLGGPTSDEHGWREVLEPGGEFSSEWAALALGTCFDGALGALTTYRRLIRRPHPDHERLPVIFNDYMNTLMGDPTTEKLLPLIDAAASAGAEYFCIDTGWYDDDAAGWWDSVGAWLPSAGRFPGGGLGAVLDRIRSRGMVPGLWLEPEVVGVRSTVARELPDAAFLRHEGGVRVTEQGRHQLDLTHPAARAHLDEAVDRIVGEWGVGYLKLDYNITTSVPGLLSHTRAWLSWLSSVLDRHPSLVIENCASGGMRMDGASLAVAQVQSTSDQQDLLRYPPIAAAAPTAVPPEQGAVWAYPQPEFSDDEINFTLGTALLGRVHLSGHLDRMSAGQLSLVRDAVATYKSIRGDLRAQDGARTSAARIQADHEILV</sequence>
<accession>A0ABX0E832</accession>
<dbReference type="PANTHER" id="PTHR43053">
    <property type="entry name" value="GLYCOSIDASE FAMILY 31"/>
    <property type="match status" value="1"/>
</dbReference>